<dbReference type="Proteomes" id="UP000045545">
    <property type="component" value="Unassembled WGS sequence"/>
</dbReference>
<proteinExistence type="predicted"/>
<dbReference type="RefSeq" id="WP_052729646.1">
    <property type="nucleotide sequence ID" value="NZ_CGIH01000026.1"/>
</dbReference>
<reference evidence="1 2" key="1">
    <citation type="submission" date="2015-03" db="EMBL/GenBank/DDBJ databases">
        <authorList>
            <person name="Murphy D."/>
        </authorList>
    </citation>
    <scope>NUCLEOTIDE SEQUENCE [LARGE SCALE GENOMIC DNA]</scope>
    <source>
        <strain evidence="1 2">OL-4</strain>
    </source>
</reference>
<dbReference type="PANTHER" id="PTHR40084:SF1">
    <property type="entry name" value="PHOSPHOTRANSFERASE"/>
    <property type="match status" value="1"/>
</dbReference>
<accession>A0A0E4GDL5</accession>
<organism evidence="1 2">
    <name type="scientific">Syntrophomonas zehnderi OL-4</name>
    <dbReference type="NCBI Taxonomy" id="690567"/>
    <lineage>
        <taxon>Bacteria</taxon>
        <taxon>Bacillati</taxon>
        <taxon>Bacillota</taxon>
        <taxon>Clostridia</taxon>
        <taxon>Eubacteriales</taxon>
        <taxon>Syntrophomonadaceae</taxon>
        <taxon>Syntrophomonas</taxon>
    </lineage>
</organism>
<dbReference type="CDD" id="cd19067">
    <property type="entry name" value="PfuEndoQ-like"/>
    <property type="match status" value="1"/>
</dbReference>
<evidence type="ECO:0000313" key="2">
    <source>
        <dbReference type="Proteomes" id="UP000045545"/>
    </source>
</evidence>
<dbReference type="OrthoDB" id="9810135at2"/>
<keyword evidence="2" id="KW-1185">Reference proteome</keyword>
<dbReference type="STRING" id="690567.1346"/>
<dbReference type="AlphaFoldDB" id="A0A0E4GDL5"/>
<dbReference type="SUPFAM" id="SSF89550">
    <property type="entry name" value="PHP domain-like"/>
    <property type="match status" value="1"/>
</dbReference>
<dbReference type="InterPro" id="IPR016195">
    <property type="entry name" value="Pol/histidinol_Pase-like"/>
</dbReference>
<sequence length="391" mass="43246">MQEIYADLHIHIGRAGERPVKITASPQLTLENIIFKTAPLKGLHMVAVVDAGSLAVSQEIEILLEGGKLREIPQGGLLADNGVVLILASECECREGVHLISYLPDLISLKDWQKHLQSRVTNLTLSTQRVDMGFIDILYLCRDLDGIFCPAHVFTPHKGTYGAWTDRLRPRLSQAFELVRVIELGLSADTYMADLLKETAHFSLLSNSDAHSLPNIGREFNLLQVPEKSFADLKNCLKGNGESRIIANYGLDPRMGKYHRSYCPDCDHITDATAPVRACCICGSSNIVMGVYDRIMEIKDDQPCPPEVRPHYHYRVPLSQIPGVGIKTYQKLLSTGSSEIEILEKMPGGEIALLAGQDIADTILAMRMGRLDIDAGGGGKYGKVKKNHRRH</sequence>
<dbReference type="Gene3D" id="3.20.20.140">
    <property type="entry name" value="Metal-dependent hydrolases"/>
    <property type="match status" value="1"/>
</dbReference>
<gene>
    <name evidence="1" type="ORF">1346</name>
</gene>
<dbReference type="EMBL" id="CGIH01000026">
    <property type="protein sequence ID" value="CFX50686.1"/>
    <property type="molecule type" value="Genomic_DNA"/>
</dbReference>
<evidence type="ECO:0000313" key="1">
    <source>
        <dbReference type="EMBL" id="CFX50686.1"/>
    </source>
</evidence>
<protein>
    <submittedName>
        <fullName evidence="1">Polymerase/histidinol phosphatase-like</fullName>
    </submittedName>
</protein>
<name>A0A0E4GDL5_9FIRM</name>
<dbReference type="PANTHER" id="PTHR40084">
    <property type="entry name" value="PHOSPHOHYDROLASE, PHP FAMILY"/>
    <property type="match status" value="1"/>
</dbReference>